<dbReference type="AlphaFoldDB" id="A0A6L5Z638"/>
<dbReference type="InterPro" id="IPR006059">
    <property type="entry name" value="SBP"/>
</dbReference>
<comment type="similarity">
    <text evidence="2">Belongs to the bacterial solute-binding protein 1 family.</text>
</comment>
<evidence type="ECO:0000313" key="4">
    <source>
        <dbReference type="EMBL" id="MSU92051.1"/>
    </source>
</evidence>
<sequence>MKKVRIAPAAGTLPPEGPYEIDGTLEPQRVRDEQVRFAEFVGRFHSEAESILKLGAGQREMRMVLHLVTSHFDGNLVTTSSLAAASGMSYGTALRAIDAMTRRGMIVRRERTASGRSHSLHPSSSLLQRWREFAFRGEKLMKSALRDEPPARAQRSRSGDALLPPPAVLTSKLQLGKGLRVLVHSDPTFMAMLNLKRQFEMILGTSIESRAHSIDRLREELIRNSERAVSMYDIVAVDLPWIGEMAEEGRLLPLDRLLEDSDFDQSDIYSDALASSRWKGRQYGVPIMVSGELLVYRTDLLEEAGLAPPRTTDELLEVARALHQPAAGRAGIAWNGGRGTALGHTVLMLMAAFGQSVLDLPRTEEGFDYAAVEGALLRPMFDSEAAARTAEFLLSLREVAPPDVLRMTWYDRAKAYAEGRTAMAYSHSLLAPVYELDRSSPAYRKTGYAAHPTSAGSRPIVPMGGYSLAIPSNIAARRVDAVWQALQAMTTASAAKIYMTNGSLASPRRSVSLDPEVAALSPMIATVDEMEARGYLKMWPRAPLPGIAEVIAIAGEEFHDMLLGKQSRAEATRAAQRRAVDALAKVRRQD</sequence>
<dbReference type="InterPro" id="IPR050490">
    <property type="entry name" value="Bact_solute-bd_prot1"/>
</dbReference>
<dbReference type="InterPro" id="IPR036390">
    <property type="entry name" value="WH_DNA-bd_sf"/>
</dbReference>
<dbReference type="Gene3D" id="1.10.10.10">
    <property type="entry name" value="Winged helix-like DNA-binding domain superfamily/Winged helix DNA-binding domain"/>
    <property type="match status" value="1"/>
</dbReference>
<dbReference type="PANTHER" id="PTHR43649">
    <property type="entry name" value="ARABINOSE-BINDING PROTEIN-RELATED"/>
    <property type="match status" value="1"/>
</dbReference>
<protein>
    <submittedName>
        <fullName evidence="4">Extracellular solute-binding protein</fullName>
    </submittedName>
</protein>
<proteinExistence type="inferred from homology"/>
<dbReference type="GO" id="GO:0042597">
    <property type="term" value="C:periplasmic space"/>
    <property type="evidence" value="ECO:0007669"/>
    <property type="project" value="UniProtKB-SubCell"/>
</dbReference>
<dbReference type="Gene3D" id="3.40.190.10">
    <property type="entry name" value="Periplasmic binding protein-like II"/>
    <property type="match status" value="2"/>
</dbReference>
<name>A0A6L5Z638_9RHOB</name>
<feature type="region of interest" description="Disordered" evidence="3">
    <location>
        <begin position="144"/>
        <end position="163"/>
    </location>
</feature>
<reference evidence="4 5" key="1">
    <citation type="submission" date="2019-10" db="EMBL/GenBank/DDBJ databases">
        <title>Cognatihalovulum marinum gen. nov. sp. nov., a new member of the family Rhodobacteraceae isolated from deep seawater of the Northwest Indian Ocean.</title>
        <authorList>
            <person name="Ruan C."/>
            <person name="Wang J."/>
            <person name="Zheng X."/>
            <person name="Song L."/>
            <person name="Zhu Y."/>
            <person name="Huang Y."/>
            <person name="Lu Z."/>
            <person name="Du W."/>
            <person name="Huang L."/>
            <person name="Dai X."/>
        </authorList>
    </citation>
    <scope>NUCLEOTIDE SEQUENCE [LARGE SCALE GENOMIC DNA]</scope>
    <source>
        <strain evidence="4 5">2CG4</strain>
    </source>
</reference>
<evidence type="ECO:0000256" key="3">
    <source>
        <dbReference type="SAM" id="MobiDB-lite"/>
    </source>
</evidence>
<feature type="region of interest" description="Disordered" evidence="3">
    <location>
        <begin position="1"/>
        <end position="21"/>
    </location>
</feature>
<evidence type="ECO:0000256" key="2">
    <source>
        <dbReference type="ARBA" id="ARBA00008520"/>
    </source>
</evidence>
<dbReference type="SUPFAM" id="SSF46785">
    <property type="entry name" value="Winged helix' DNA-binding domain"/>
    <property type="match status" value="1"/>
</dbReference>
<evidence type="ECO:0000256" key="1">
    <source>
        <dbReference type="ARBA" id="ARBA00004418"/>
    </source>
</evidence>
<comment type="caution">
    <text evidence="4">The sequence shown here is derived from an EMBL/GenBank/DDBJ whole genome shotgun (WGS) entry which is preliminary data.</text>
</comment>
<dbReference type="PANTHER" id="PTHR43649:SF12">
    <property type="entry name" value="DIACETYLCHITOBIOSE BINDING PROTEIN DASA"/>
    <property type="match status" value="1"/>
</dbReference>
<comment type="subcellular location">
    <subcellularLocation>
        <location evidence="1">Periplasm</location>
    </subcellularLocation>
</comment>
<evidence type="ECO:0000313" key="5">
    <source>
        <dbReference type="Proteomes" id="UP000474957"/>
    </source>
</evidence>
<keyword evidence="5" id="KW-1185">Reference proteome</keyword>
<dbReference type="RefSeq" id="WP_154449514.1">
    <property type="nucleotide sequence ID" value="NZ_WIND01000036.1"/>
</dbReference>
<accession>A0A6L5Z638</accession>
<gene>
    <name evidence="4" type="ORF">GE300_21085</name>
</gene>
<dbReference type="EMBL" id="WIND01000036">
    <property type="protein sequence ID" value="MSU92051.1"/>
    <property type="molecule type" value="Genomic_DNA"/>
</dbReference>
<organism evidence="4 5">
    <name type="scientific">Halovulum marinum</name>
    <dbReference type="NCBI Taxonomy" id="2662447"/>
    <lineage>
        <taxon>Bacteria</taxon>
        <taxon>Pseudomonadati</taxon>
        <taxon>Pseudomonadota</taxon>
        <taxon>Alphaproteobacteria</taxon>
        <taxon>Rhodobacterales</taxon>
        <taxon>Paracoccaceae</taxon>
        <taxon>Halovulum</taxon>
    </lineage>
</organism>
<dbReference type="Proteomes" id="UP000474957">
    <property type="component" value="Unassembled WGS sequence"/>
</dbReference>
<dbReference type="Pfam" id="PF01547">
    <property type="entry name" value="SBP_bac_1"/>
    <property type="match status" value="1"/>
</dbReference>
<dbReference type="SUPFAM" id="SSF53850">
    <property type="entry name" value="Periplasmic binding protein-like II"/>
    <property type="match status" value="1"/>
</dbReference>
<dbReference type="InterPro" id="IPR036388">
    <property type="entry name" value="WH-like_DNA-bd_sf"/>
</dbReference>